<dbReference type="NCBIfam" id="TIGR02937">
    <property type="entry name" value="sigma70-ECF"/>
    <property type="match status" value="1"/>
</dbReference>
<dbReference type="OrthoDB" id="9797134at2"/>
<evidence type="ECO:0000256" key="3">
    <source>
        <dbReference type="ARBA" id="ARBA00023082"/>
    </source>
</evidence>
<protein>
    <recommendedName>
        <fullName evidence="9">RNA polymerase subunit sigma</fullName>
    </recommendedName>
</protein>
<dbReference type="Pfam" id="PF04542">
    <property type="entry name" value="Sigma70_r2"/>
    <property type="match status" value="1"/>
</dbReference>
<organism evidence="7 8">
    <name type="scientific">Acinetobacter larvae</name>
    <dbReference type="NCBI Taxonomy" id="1789224"/>
    <lineage>
        <taxon>Bacteria</taxon>
        <taxon>Pseudomonadati</taxon>
        <taxon>Pseudomonadota</taxon>
        <taxon>Gammaproteobacteria</taxon>
        <taxon>Moraxellales</taxon>
        <taxon>Moraxellaceae</taxon>
        <taxon>Acinetobacter</taxon>
    </lineage>
</organism>
<dbReference type="InterPro" id="IPR036388">
    <property type="entry name" value="WH-like_DNA-bd_sf"/>
</dbReference>
<dbReference type="InterPro" id="IPR007627">
    <property type="entry name" value="RNA_pol_sigma70_r2"/>
</dbReference>
<evidence type="ECO:0000256" key="1">
    <source>
        <dbReference type="ARBA" id="ARBA00010641"/>
    </source>
</evidence>
<evidence type="ECO:0000256" key="2">
    <source>
        <dbReference type="ARBA" id="ARBA00023015"/>
    </source>
</evidence>
<dbReference type="GO" id="GO:0006352">
    <property type="term" value="P:DNA-templated transcription initiation"/>
    <property type="evidence" value="ECO:0007669"/>
    <property type="project" value="InterPro"/>
</dbReference>
<dbReference type="EMBL" id="CP016895">
    <property type="protein sequence ID" value="AOA57031.1"/>
    <property type="molecule type" value="Genomic_DNA"/>
</dbReference>
<proteinExistence type="inferred from homology"/>
<keyword evidence="2" id="KW-0805">Transcription regulation</keyword>
<dbReference type="AlphaFoldDB" id="A0A1B2LVQ7"/>
<evidence type="ECO:0000259" key="5">
    <source>
        <dbReference type="Pfam" id="PF04542"/>
    </source>
</evidence>
<sequence length="165" mass="19876">MQTPTVEHLYRDHHSWLYGWLKHRLQQDSLAADLAHDTFVKILQHQERYSLEQPRALLTTIAKNLSYRWWHRKQIEEAYLQQLQFIAPQYYPSPEQELQAIQLLVELYMLMDQLQQREQQVFIKWQIDGLCYAEIAEQLGVSLITVKRDMKKVMLCCLKLFELDD</sequence>
<dbReference type="GO" id="GO:0003677">
    <property type="term" value="F:DNA binding"/>
    <property type="evidence" value="ECO:0007669"/>
    <property type="project" value="InterPro"/>
</dbReference>
<evidence type="ECO:0000313" key="8">
    <source>
        <dbReference type="Proteomes" id="UP000093391"/>
    </source>
</evidence>
<dbReference type="InterPro" id="IPR014284">
    <property type="entry name" value="RNA_pol_sigma-70_dom"/>
</dbReference>
<dbReference type="InterPro" id="IPR013324">
    <property type="entry name" value="RNA_pol_sigma_r3/r4-like"/>
</dbReference>
<dbReference type="PANTHER" id="PTHR43133">
    <property type="entry name" value="RNA POLYMERASE ECF-TYPE SIGMA FACTO"/>
    <property type="match status" value="1"/>
</dbReference>
<dbReference type="InterPro" id="IPR013325">
    <property type="entry name" value="RNA_pol_sigma_r2"/>
</dbReference>
<dbReference type="Gene3D" id="1.10.10.10">
    <property type="entry name" value="Winged helix-like DNA-binding domain superfamily/Winged helix DNA-binding domain"/>
    <property type="match status" value="1"/>
</dbReference>
<dbReference type="KEGG" id="ala:BFG52_00770"/>
<dbReference type="RefSeq" id="WP_067551289.1">
    <property type="nucleotide sequence ID" value="NZ_CP016895.1"/>
</dbReference>
<evidence type="ECO:0000313" key="7">
    <source>
        <dbReference type="EMBL" id="AOA57031.1"/>
    </source>
</evidence>
<dbReference type="GO" id="GO:0016987">
    <property type="term" value="F:sigma factor activity"/>
    <property type="evidence" value="ECO:0007669"/>
    <property type="project" value="UniProtKB-KW"/>
</dbReference>
<reference evidence="7 8" key="1">
    <citation type="submission" date="2016-08" db="EMBL/GenBank/DDBJ databases">
        <authorList>
            <person name="Seilhamer J.J."/>
        </authorList>
    </citation>
    <scope>NUCLEOTIDE SEQUENCE [LARGE SCALE GENOMIC DNA]</scope>
    <source>
        <strain evidence="7 8">BRTC-1</strain>
    </source>
</reference>
<keyword evidence="3" id="KW-0731">Sigma factor</keyword>
<dbReference type="Pfam" id="PF08281">
    <property type="entry name" value="Sigma70_r4_2"/>
    <property type="match status" value="1"/>
</dbReference>
<gene>
    <name evidence="7" type="ORF">BFG52_00770</name>
</gene>
<dbReference type="InterPro" id="IPR039425">
    <property type="entry name" value="RNA_pol_sigma-70-like"/>
</dbReference>
<evidence type="ECO:0000259" key="6">
    <source>
        <dbReference type="Pfam" id="PF08281"/>
    </source>
</evidence>
<keyword evidence="4" id="KW-0804">Transcription</keyword>
<dbReference type="InterPro" id="IPR013249">
    <property type="entry name" value="RNA_pol_sigma70_r4_t2"/>
</dbReference>
<dbReference type="SUPFAM" id="SSF88946">
    <property type="entry name" value="Sigma2 domain of RNA polymerase sigma factors"/>
    <property type="match status" value="1"/>
</dbReference>
<dbReference type="SUPFAM" id="SSF88659">
    <property type="entry name" value="Sigma3 and sigma4 domains of RNA polymerase sigma factors"/>
    <property type="match status" value="1"/>
</dbReference>
<dbReference type="Proteomes" id="UP000093391">
    <property type="component" value="Chromosome"/>
</dbReference>
<dbReference type="Gene3D" id="1.10.1740.10">
    <property type="match status" value="1"/>
</dbReference>
<dbReference type="STRING" id="1789224.BFG52_00770"/>
<accession>A0A1B2LVQ7</accession>
<evidence type="ECO:0008006" key="9">
    <source>
        <dbReference type="Google" id="ProtNLM"/>
    </source>
</evidence>
<feature type="domain" description="RNA polymerase sigma factor 70 region 4 type 2" evidence="6">
    <location>
        <begin position="105"/>
        <end position="154"/>
    </location>
</feature>
<feature type="domain" description="RNA polymerase sigma-70 region 2" evidence="5">
    <location>
        <begin position="9"/>
        <end position="74"/>
    </location>
</feature>
<comment type="similarity">
    <text evidence="1">Belongs to the sigma-70 factor family. ECF subfamily.</text>
</comment>
<dbReference type="PANTHER" id="PTHR43133:SF63">
    <property type="entry name" value="RNA POLYMERASE SIGMA FACTOR FECI-RELATED"/>
    <property type="match status" value="1"/>
</dbReference>
<keyword evidence="8" id="KW-1185">Reference proteome</keyword>
<evidence type="ECO:0000256" key="4">
    <source>
        <dbReference type="ARBA" id="ARBA00023163"/>
    </source>
</evidence>
<name>A0A1B2LVQ7_9GAMM</name>